<keyword evidence="1" id="KW-0472">Membrane</keyword>
<evidence type="ECO:0000256" key="1">
    <source>
        <dbReference type="SAM" id="Phobius"/>
    </source>
</evidence>
<feature type="transmembrane region" description="Helical" evidence="1">
    <location>
        <begin position="32"/>
        <end position="55"/>
    </location>
</feature>
<proteinExistence type="predicted"/>
<feature type="transmembrane region" description="Helical" evidence="1">
    <location>
        <begin position="67"/>
        <end position="90"/>
    </location>
</feature>
<dbReference type="Proteomes" id="UP000559404">
    <property type="component" value="Unassembled WGS sequence"/>
</dbReference>
<gene>
    <name evidence="2" type="ORF">H1W37_04035</name>
</gene>
<comment type="caution">
    <text evidence="2">The sequence shown here is derived from an EMBL/GenBank/DDBJ whole genome shotgun (WGS) entry which is preliminary data.</text>
</comment>
<reference evidence="2 3" key="2">
    <citation type="submission" date="2020-08" db="EMBL/GenBank/DDBJ databases">
        <title>Stappia taiwanensis sp. nov., isolated from a coastal thermal spring.</title>
        <authorList>
            <person name="Kampfer P."/>
        </authorList>
    </citation>
    <scope>NUCLEOTIDE SEQUENCE [LARGE SCALE GENOMIC DNA]</scope>
    <source>
        <strain evidence="2 3">DSM 23284</strain>
    </source>
</reference>
<evidence type="ECO:0000313" key="2">
    <source>
        <dbReference type="EMBL" id="MBA4610808.1"/>
    </source>
</evidence>
<dbReference type="EMBL" id="JACEON010000003">
    <property type="protein sequence ID" value="MBA4610808.1"/>
    <property type="molecule type" value="Genomic_DNA"/>
</dbReference>
<keyword evidence="3" id="KW-1185">Reference proteome</keyword>
<evidence type="ECO:0000313" key="3">
    <source>
        <dbReference type="Proteomes" id="UP000559404"/>
    </source>
</evidence>
<organism evidence="2 3">
    <name type="scientific">Stappia taiwanensis</name>
    <dbReference type="NCBI Taxonomy" id="992267"/>
    <lineage>
        <taxon>Bacteria</taxon>
        <taxon>Pseudomonadati</taxon>
        <taxon>Pseudomonadota</taxon>
        <taxon>Alphaproteobacteria</taxon>
        <taxon>Hyphomicrobiales</taxon>
        <taxon>Stappiaceae</taxon>
        <taxon>Stappia</taxon>
    </lineage>
</organism>
<reference evidence="2 3" key="1">
    <citation type="submission" date="2020-07" db="EMBL/GenBank/DDBJ databases">
        <authorList>
            <person name="Li M."/>
        </authorList>
    </citation>
    <scope>NUCLEOTIDE SEQUENCE [LARGE SCALE GENOMIC DNA]</scope>
    <source>
        <strain evidence="2 3">DSM 23284</strain>
    </source>
</reference>
<keyword evidence="1" id="KW-0812">Transmembrane</keyword>
<dbReference type="AlphaFoldDB" id="A0A838XQ06"/>
<sequence length="308" mass="35103">MINALNGKNTYRDFNAKMSITGIFRSPYQRRVFLLTWALIVAVAAVIIWAIYYFAPDNRGWNTLNSLLVSVVASAVFAVTSALYLSFFFVDTEHVEARARLMPQDIGGALRSIASEATDYKIYVRTGRHFRAEILPILAKNAVRRRRSVDLEVILLDVRDDSLCEKYATYRKTASFDRIVWDANYVRKEVMATFLDLVDASSDYRGFLNISLFLSDRLSSFRIEGSSQEIIVTREDPKDMAMRYPRSDSDHAAYITEFNWVKDSASPMDIRANSMSQSLEDAFCGMVGYDELKELADKSRGSRSPYAR</sequence>
<accession>A0A838XQ06</accession>
<dbReference type="RefSeq" id="WP_181759010.1">
    <property type="nucleotide sequence ID" value="NZ_BMCR01000004.1"/>
</dbReference>
<keyword evidence="1" id="KW-1133">Transmembrane helix</keyword>
<protein>
    <submittedName>
        <fullName evidence="2">Uncharacterized protein</fullName>
    </submittedName>
</protein>
<name>A0A838XQ06_9HYPH</name>